<dbReference type="NCBIfam" id="TIGR00079">
    <property type="entry name" value="pept_deformyl"/>
    <property type="match status" value="1"/>
</dbReference>
<dbReference type="InterPro" id="IPR023635">
    <property type="entry name" value="Peptide_deformylase"/>
</dbReference>
<evidence type="ECO:0000313" key="8">
    <source>
        <dbReference type="Proteomes" id="UP000676853"/>
    </source>
</evidence>
<dbReference type="Pfam" id="PF01327">
    <property type="entry name" value="Pep_deformylase"/>
    <property type="match status" value="1"/>
</dbReference>
<comment type="similarity">
    <text evidence="1 6">Belongs to the polypeptide deformylase family.</text>
</comment>
<dbReference type="PANTHER" id="PTHR10458">
    <property type="entry name" value="PEPTIDE DEFORMYLASE"/>
    <property type="match status" value="1"/>
</dbReference>
<evidence type="ECO:0000256" key="5">
    <source>
        <dbReference type="ARBA" id="ARBA00023004"/>
    </source>
</evidence>
<keyword evidence="2 6" id="KW-0479">Metal-binding</keyword>
<dbReference type="Proteomes" id="UP000676853">
    <property type="component" value="Unassembled WGS sequence"/>
</dbReference>
<reference evidence="7 8" key="1">
    <citation type="submission" date="2021-04" db="EMBL/GenBank/DDBJ databases">
        <title>Whole genome sequence analysis of a thiophenic sulfur metabolizing bacteria.</title>
        <authorList>
            <person name="Akhtar N."/>
            <person name="Akram J."/>
            <person name="Aslam A."/>
        </authorList>
    </citation>
    <scope>NUCLEOTIDE SEQUENCE [LARGE SCALE GENOMIC DNA]</scope>
    <source>
        <strain evidence="7 8">3OW</strain>
    </source>
</reference>
<comment type="caution">
    <text evidence="7">The sequence shown here is derived from an EMBL/GenBank/DDBJ whole genome shotgun (WGS) entry which is preliminary data.</text>
</comment>
<proteinExistence type="inferred from homology"/>
<dbReference type="Gene3D" id="3.90.45.10">
    <property type="entry name" value="Peptide deformylase"/>
    <property type="match status" value="1"/>
</dbReference>
<name>A0ABS5NJH2_TSUPA</name>
<feature type="active site" evidence="6">
    <location>
        <position position="149"/>
    </location>
</feature>
<dbReference type="HAMAP" id="MF_00163">
    <property type="entry name" value="Pep_deformylase"/>
    <property type="match status" value="1"/>
</dbReference>
<dbReference type="InterPro" id="IPR036821">
    <property type="entry name" value="Peptide_deformylase_sf"/>
</dbReference>
<evidence type="ECO:0000256" key="4">
    <source>
        <dbReference type="ARBA" id="ARBA00022917"/>
    </source>
</evidence>
<organism evidence="7 8">
    <name type="scientific">Tsukamurella paurometabola</name>
    <name type="common">Corynebacterium paurometabolum</name>
    <dbReference type="NCBI Taxonomy" id="2061"/>
    <lineage>
        <taxon>Bacteria</taxon>
        <taxon>Bacillati</taxon>
        <taxon>Actinomycetota</taxon>
        <taxon>Actinomycetes</taxon>
        <taxon>Mycobacteriales</taxon>
        <taxon>Tsukamurellaceae</taxon>
        <taxon>Tsukamurella</taxon>
    </lineage>
</organism>
<comment type="function">
    <text evidence="6">Removes the formyl group from the N-terminal Met of newly synthesized proteins. Requires at least a dipeptide for an efficient rate of reaction. N-terminal L-methionine is a prerequisite for activity but the enzyme has broad specificity at other positions.</text>
</comment>
<comment type="catalytic activity">
    <reaction evidence="6">
        <text>N-terminal N-formyl-L-methionyl-[peptide] + H2O = N-terminal L-methionyl-[peptide] + formate</text>
        <dbReference type="Rhea" id="RHEA:24420"/>
        <dbReference type="Rhea" id="RHEA-COMP:10639"/>
        <dbReference type="Rhea" id="RHEA-COMP:10640"/>
        <dbReference type="ChEBI" id="CHEBI:15377"/>
        <dbReference type="ChEBI" id="CHEBI:15740"/>
        <dbReference type="ChEBI" id="CHEBI:49298"/>
        <dbReference type="ChEBI" id="CHEBI:64731"/>
        <dbReference type="EC" id="3.5.1.88"/>
    </reaction>
</comment>
<dbReference type="PIRSF" id="PIRSF004749">
    <property type="entry name" value="Pep_def"/>
    <property type="match status" value="1"/>
</dbReference>
<dbReference type="PANTHER" id="PTHR10458:SF2">
    <property type="entry name" value="PEPTIDE DEFORMYLASE, MITOCHONDRIAL"/>
    <property type="match status" value="1"/>
</dbReference>
<evidence type="ECO:0000256" key="2">
    <source>
        <dbReference type="ARBA" id="ARBA00022723"/>
    </source>
</evidence>
<keyword evidence="5 6" id="KW-0408">Iron</keyword>
<dbReference type="GO" id="GO:0042586">
    <property type="term" value="F:peptide deformylase activity"/>
    <property type="evidence" value="ECO:0007669"/>
    <property type="project" value="UniProtKB-EC"/>
</dbReference>
<protein>
    <recommendedName>
        <fullName evidence="6">Peptide deformylase</fullName>
        <shortName evidence="6">PDF</shortName>
        <ecNumber evidence="6">3.5.1.88</ecNumber>
    </recommendedName>
    <alternativeName>
        <fullName evidence="6">Polypeptide deformylase</fullName>
    </alternativeName>
</protein>
<sequence>MPVSALLRLGTARPIIRWGDEVLHTPARPVTDYGSDLQELLADMFATNTSADGAGLAAQQIGVDLAVFIYDCTDETGRRRTGVVCNPVVELPTGRERHLVDYDEGCLSLPGAYTELARPEFATCRGQDQYGDDIEMTAGGTLGRCFQHETDHINGIVFGDRLPTRRRKRLYRDHEHIASRFPLGWPAQ</sequence>
<comment type="cofactor">
    <cofactor evidence="6">
        <name>Fe(2+)</name>
        <dbReference type="ChEBI" id="CHEBI:29033"/>
    </cofactor>
    <text evidence="6">Binds 1 Fe(2+) ion.</text>
</comment>
<dbReference type="CDD" id="cd00487">
    <property type="entry name" value="Pep_deformylase"/>
    <property type="match status" value="1"/>
</dbReference>
<dbReference type="SUPFAM" id="SSF56420">
    <property type="entry name" value="Peptide deformylase"/>
    <property type="match status" value="1"/>
</dbReference>
<keyword evidence="8" id="KW-1185">Reference proteome</keyword>
<keyword evidence="3 6" id="KW-0378">Hydrolase</keyword>
<dbReference type="NCBIfam" id="NF001159">
    <property type="entry name" value="PRK00150.1-3"/>
    <property type="match status" value="1"/>
</dbReference>
<dbReference type="RefSeq" id="WP_212555187.1">
    <property type="nucleotide sequence ID" value="NZ_JAGXOE010000103.1"/>
</dbReference>
<accession>A0ABS5NJH2</accession>
<keyword evidence="4 6" id="KW-0648">Protein biosynthesis</keyword>
<feature type="binding site" evidence="6">
    <location>
        <position position="152"/>
    </location>
    <ligand>
        <name>Fe cation</name>
        <dbReference type="ChEBI" id="CHEBI:24875"/>
    </ligand>
</feature>
<feature type="binding site" evidence="6">
    <location>
        <position position="148"/>
    </location>
    <ligand>
        <name>Fe cation</name>
        <dbReference type="ChEBI" id="CHEBI:24875"/>
    </ligand>
</feature>
<dbReference type="EMBL" id="JAGXOE010000103">
    <property type="protein sequence ID" value="MBS4104058.1"/>
    <property type="molecule type" value="Genomic_DNA"/>
</dbReference>
<dbReference type="EC" id="3.5.1.88" evidence="6"/>
<feature type="binding site" evidence="6">
    <location>
        <position position="106"/>
    </location>
    <ligand>
        <name>Fe cation</name>
        <dbReference type="ChEBI" id="CHEBI:24875"/>
    </ligand>
</feature>
<evidence type="ECO:0000256" key="6">
    <source>
        <dbReference type="HAMAP-Rule" id="MF_00163"/>
    </source>
</evidence>
<evidence type="ECO:0000313" key="7">
    <source>
        <dbReference type="EMBL" id="MBS4104058.1"/>
    </source>
</evidence>
<dbReference type="PRINTS" id="PR01576">
    <property type="entry name" value="PDEFORMYLASE"/>
</dbReference>
<evidence type="ECO:0000256" key="1">
    <source>
        <dbReference type="ARBA" id="ARBA00010759"/>
    </source>
</evidence>
<gene>
    <name evidence="6 7" type="primary">def</name>
    <name evidence="7" type="ORF">KFZ73_22815</name>
</gene>
<evidence type="ECO:0000256" key="3">
    <source>
        <dbReference type="ARBA" id="ARBA00022801"/>
    </source>
</evidence>